<feature type="compositionally biased region" description="Basic and acidic residues" evidence="1">
    <location>
        <begin position="140"/>
        <end position="257"/>
    </location>
</feature>
<keyword evidence="3" id="KW-1185">Reference proteome</keyword>
<comment type="caution">
    <text evidence="2">The sequence shown here is derived from an EMBL/GenBank/DDBJ whole genome shotgun (WGS) entry which is preliminary data.</text>
</comment>
<dbReference type="Proteomes" id="UP000661691">
    <property type="component" value="Unassembled WGS sequence"/>
</dbReference>
<proteinExistence type="predicted"/>
<feature type="compositionally biased region" description="Basic and acidic residues" evidence="1">
    <location>
        <begin position="100"/>
        <end position="115"/>
    </location>
</feature>
<feature type="region of interest" description="Disordered" evidence="1">
    <location>
        <begin position="100"/>
        <end position="257"/>
    </location>
</feature>
<reference evidence="2" key="1">
    <citation type="submission" date="2020-09" db="EMBL/GenBank/DDBJ databases">
        <title>A novel bacterium of genus Hazenella, isolated from South China Sea.</title>
        <authorList>
            <person name="Huang H."/>
            <person name="Mo K."/>
            <person name="Hu Y."/>
        </authorList>
    </citation>
    <scope>NUCLEOTIDE SEQUENCE</scope>
    <source>
        <strain evidence="2">IB182357</strain>
    </source>
</reference>
<feature type="compositionally biased region" description="Basic residues" evidence="1">
    <location>
        <begin position="51"/>
        <end position="64"/>
    </location>
</feature>
<evidence type="ECO:0000313" key="2">
    <source>
        <dbReference type="EMBL" id="MBD1371465.1"/>
    </source>
</evidence>
<dbReference type="AlphaFoldDB" id="A0A926NA75"/>
<feature type="region of interest" description="Disordered" evidence="1">
    <location>
        <begin position="28"/>
        <end position="78"/>
    </location>
</feature>
<name>A0A926NA75_9BACL</name>
<dbReference type="RefSeq" id="WP_191141550.1">
    <property type="nucleotide sequence ID" value="NZ_JACXAH010000003.1"/>
</dbReference>
<gene>
    <name evidence="2" type="ORF">IC620_03735</name>
</gene>
<evidence type="ECO:0000256" key="1">
    <source>
        <dbReference type="SAM" id="MobiDB-lite"/>
    </source>
</evidence>
<accession>A0A926NA75</accession>
<feature type="compositionally biased region" description="Basic and acidic residues" evidence="1">
    <location>
        <begin position="377"/>
        <end position="387"/>
    </location>
</feature>
<evidence type="ECO:0000313" key="3">
    <source>
        <dbReference type="Proteomes" id="UP000661691"/>
    </source>
</evidence>
<feature type="compositionally biased region" description="Basic and acidic residues" evidence="1">
    <location>
        <begin position="66"/>
        <end position="75"/>
    </location>
</feature>
<feature type="region of interest" description="Disordered" evidence="1">
    <location>
        <begin position="287"/>
        <end position="334"/>
    </location>
</feature>
<organism evidence="2 3">
    <name type="scientific">Polycladospora coralii</name>
    <dbReference type="NCBI Taxonomy" id="2771432"/>
    <lineage>
        <taxon>Bacteria</taxon>
        <taxon>Bacillati</taxon>
        <taxon>Bacillota</taxon>
        <taxon>Bacilli</taxon>
        <taxon>Bacillales</taxon>
        <taxon>Thermoactinomycetaceae</taxon>
        <taxon>Polycladospora</taxon>
    </lineage>
</organism>
<dbReference type="EMBL" id="JACXAH010000003">
    <property type="protein sequence ID" value="MBD1371465.1"/>
    <property type="molecule type" value="Genomic_DNA"/>
</dbReference>
<feature type="compositionally biased region" description="Acidic residues" evidence="1">
    <location>
        <begin position="449"/>
        <end position="490"/>
    </location>
</feature>
<sequence length="715" mass="80426">MKKKSGKVFRPAYVKDMKVIRHEQMHQLENRAPLSFDENQSTQIKKEDKQHHRSKQRKNNRSKKSLPTERPKQDVSGDLLLSFYNEERNILEEIRNEVLHEEGMKQDHNDLEERLSVSAGASGVTDREATMETVQEPVESEVKESVQESVESEVKKSVQESVKSEVKETLRESVESEVKEPVQESVESEVKESVQEEAESEVKEPVQESVESEVKKPVQESVESEVKETVQEKAESEVKKPVQEPVESEVKEPVQESVESEVKRVAQLSFQNQERNFLEELKKATLREEGTNQNPNHLEERLNVSAGTNGVKGREKVKKTVQEHVKSDVRETGERSFYHQERNFLEELKKATLREGGTNQNQNVLKEKFNVSIEASGVKDQEEEKNAVQESVDTESKEVVEEPVDTEAEEVEEAPVDTEAEEVEEAPVDTELEGVVEAPVDTEAKEVEEAPVDTELEEVEEEPVDTESEEVEEEPVDTESEEVEEEPVDTEAEEALSAERELGSTQKEVESIQTTVMKDKQESIDRRNEGDIEITPLYDSKAKTTFNSMVPFASGNRVNLFLGGYEGNMNTNLGSLISFGESYSGIKIDSNGLDLSDGPVNYAFPVPYSGMITSFAVHFAVQEIISNSEEVSYGVLYQLYSNTTAPDILTPTDAKVFVNVSENHFVEKVESMHVPIQAGKQLLLVLTAYVEDTPIDFVNITILGYASAGLSIQFT</sequence>
<feature type="region of interest" description="Disordered" evidence="1">
    <location>
        <begin position="375"/>
        <end position="490"/>
    </location>
</feature>
<protein>
    <submittedName>
        <fullName evidence="2">Uncharacterized protein</fullName>
    </submittedName>
</protein>
<feature type="compositionally biased region" description="Acidic residues" evidence="1">
    <location>
        <begin position="401"/>
        <end position="434"/>
    </location>
</feature>
<feature type="compositionally biased region" description="Basic and acidic residues" evidence="1">
    <location>
        <begin position="312"/>
        <end position="334"/>
    </location>
</feature>